<evidence type="ECO:0000256" key="1">
    <source>
        <dbReference type="ARBA" id="ARBA00001946"/>
    </source>
</evidence>
<dbReference type="AlphaFoldDB" id="A0A4R4E0G8"/>
<dbReference type="PROSITE" id="PS51710">
    <property type="entry name" value="G_OBG"/>
    <property type="match status" value="1"/>
</dbReference>
<dbReference type="Gene3D" id="3.40.50.300">
    <property type="entry name" value="P-loop containing nucleotide triphosphate hydrolases"/>
    <property type="match status" value="1"/>
</dbReference>
<dbReference type="InterPro" id="IPR027417">
    <property type="entry name" value="P-loop_NTPase"/>
</dbReference>
<dbReference type="GO" id="GO:0016887">
    <property type="term" value="F:ATP hydrolysis activity"/>
    <property type="evidence" value="ECO:0007669"/>
    <property type="project" value="UniProtKB-UniRule"/>
</dbReference>
<dbReference type="OrthoDB" id="9807318at2"/>
<dbReference type="InterPro" id="IPR004396">
    <property type="entry name" value="ATPase_YchF/OLA1"/>
</dbReference>
<dbReference type="Gene3D" id="3.10.20.30">
    <property type="match status" value="1"/>
</dbReference>
<comment type="similarity">
    <text evidence="6">Belongs to the TRAFAC class OBG-HflX-like GTPase superfamily. OBG GTPase family. YchF/OLA1 subfamily.</text>
</comment>
<dbReference type="InterPro" id="IPR004095">
    <property type="entry name" value="TGS"/>
</dbReference>
<evidence type="ECO:0000259" key="9">
    <source>
        <dbReference type="PROSITE" id="PS51880"/>
    </source>
</evidence>
<evidence type="ECO:0000313" key="10">
    <source>
        <dbReference type="EMBL" id="TCZ71050.1"/>
    </source>
</evidence>
<dbReference type="GO" id="GO:0005524">
    <property type="term" value="F:ATP binding"/>
    <property type="evidence" value="ECO:0007669"/>
    <property type="project" value="UniProtKB-UniRule"/>
</dbReference>
<evidence type="ECO:0000256" key="2">
    <source>
        <dbReference type="ARBA" id="ARBA00022723"/>
    </source>
</evidence>
<dbReference type="RefSeq" id="WP_132420342.1">
    <property type="nucleotide sequence ID" value="NZ_SKFG01000042.1"/>
</dbReference>
<dbReference type="PANTHER" id="PTHR23305:SF18">
    <property type="entry name" value="OBG-TYPE G DOMAIN-CONTAINING PROTEIN"/>
    <property type="match status" value="1"/>
</dbReference>
<evidence type="ECO:0000256" key="6">
    <source>
        <dbReference type="HAMAP-Rule" id="MF_00944"/>
    </source>
</evidence>
<dbReference type="SUPFAM" id="SSF52540">
    <property type="entry name" value="P-loop containing nucleoside triphosphate hydrolases"/>
    <property type="match status" value="1"/>
</dbReference>
<evidence type="ECO:0000256" key="3">
    <source>
        <dbReference type="ARBA" id="ARBA00022741"/>
    </source>
</evidence>
<keyword evidence="7" id="KW-0175">Coiled coil</keyword>
<comment type="cofactor">
    <cofactor evidence="1">
        <name>Mg(2+)</name>
        <dbReference type="ChEBI" id="CHEBI:18420"/>
    </cofactor>
</comment>
<name>A0A4R4E0G8_9BACL</name>
<feature type="domain" description="TGS" evidence="9">
    <location>
        <begin position="282"/>
        <end position="365"/>
    </location>
</feature>
<dbReference type="InterPro" id="IPR012676">
    <property type="entry name" value="TGS-like"/>
</dbReference>
<dbReference type="GO" id="GO:0005525">
    <property type="term" value="F:GTP binding"/>
    <property type="evidence" value="ECO:0007669"/>
    <property type="project" value="InterPro"/>
</dbReference>
<keyword evidence="2" id="KW-0479">Metal-binding</keyword>
<evidence type="ECO:0000256" key="4">
    <source>
        <dbReference type="ARBA" id="ARBA00022840"/>
    </source>
</evidence>
<dbReference type="HAMAP" id="MF_00944">
    <property type="entry name" value="YchF_OLA1_ATPase"/>
    <property type="match status" value="1"/>
</dbReference>
<keyword evidence="3 6" id="KW-0547">Nucleotide-binding</keyword>
<dbReference type="Pfam" id="PF01926">
    <property type="entry name" value="MMR_HSR1"/>
    <property type="match status" value="1"/>
</dbReference>
<keyword evidence="4 6" id="KW-0067">ATP-binding</keyword>
<reference evidence="10 11" key="1">
    <citation type="submission" date="2019-03" db="EMBL/GenBank/DDBJ databases">
        <authorList>
            <person name="Kim M.K.M."/>
        </authorList>
    </citation>
    <scope>NUCLEOTIDE SEQUENCE [LARGE SCALE GENOMIC DNA]</scope>
    <source>
        <strain evidence="10 11">18JY21-1</strain>
    </source>
</reference>
<comment type="function">
    <text evidence="6">ATPase that binds to both the 70S ribosome and the 50S ribosomal subunit in a nucleotide-independent manner.</text>
</comment>
<organism evidence="10 11">
    <name type="scientific">Paenibacillus albiflavus</name>
    <dbReference type="NCBI Taxonomy" id="2545760"/>
    <lineage>
        <taxon>Bacteria</taxon>
        <taxon>Bacillati</taxon>
        <taxon>Bacillota</taxon>
        <taxon>Bacilli</taxon>
        <taxon>Bacillales</taxon>
        <taxon>Paenibacillaceae</taxon>
        <taxon>Paenibacillus</taxon>
    </lineage>
</organism>
<dbReference type="Gene3D" id="1.10.150.300">
    <property type="entry name" value="TGS-like domain"/>
    <property type="match status" value="1"/>
</dbReference>
<evidence type="ECO:0000256" key="7">
    <source>
        <dbReference type="SAM" id="Coils"/>
    </source>
</evidence>
<evidence type="ECO:0000259" key="8">
    <source>
        <dbReference type="PROSITE" id="PS51710"/>
    </source>
</evidence>
<proteinExistence type="inferred from homology"/>
<sequence length="367" mass="40242">MALKAGIVGLPNVGKSTLFNAITQAGAESANYPFCTIDPNVGVVEVPDERLQKLTEIVTPNRVVPTAFEFVDIAGLVKGASKGEGLGNKFLAHIREVDAIVHVVRCFVDENITHVSGKVDPLGDIETINLELILADLDSVEKKIERSRKNMKGGNKQYAAEIECLEKVKEALYNDKPARSVELTDEEKLILRDLHLLTMKPVLYAANVSEAEAANSDGNPYVQMVRDFAAGEGAEVVPISARVEMEIAELETDEEKAMFIEELGLSESGLNRLIKAAYKLLGLYTYFTAGVQEVRAWTIRKGMKAPQAAGVIHTDFERGFIRAEVVSYDDLAAAGSMAVARERGQLRLEGKEYVVNDGDVMHFRFNV</sequence>
<protein>
    <recommendedName>
        <fullName evidence="6">Ribosome-binding ATPase YchF</fullName>
    </recommendedName>
</protein>
<feature type="binding site" evidence="6">
    <location>
        <begin position="12"/>
        <end position="17"/>
    </location>
    <ligand>
        <name>ATP</name>
        <dbReference type="ChEBI" id="CHEBI:30616"/>
    </ligand>
</feature>
<dbReference type="NCBIfam" id="TIGR00092">
    <property type="entry name" value="redox-regulated ATPase YchF"/>
    <property type="match status" value="1"/>
</dbReference>
<keyword evidence="5" id="KW-0460">Magnesium</keyword>
<dbReference type="SUPFAM" id="SSF81271">
    <property type="entry name" value="TGS-like"/>
    <property type="match status" value="1"/>
</dbReference>
<dbReference type="PRINTS" id="PR00326">
    <property type="entry name" value="GTP1OBG"/>
</dbReference>
<feature type="coiled-coil region" evidence="7">
    <location>
        <begin position="130"/>
        <end position="175"/>
    </location>
</feature>
<dbReference type="InterPro" id="IPR023192">
    <property type="entry name" value="TGS-like_dom_sf"/>
</dbReference>
<dbReference type="Proteomes" id="UP000295418">
    <property type="component" value="Unassembled WGS sequence"/>
</dbReference>
<evidence type="ECO:0000313" key="11">
    <source>
        <dbReference type="Proteomes" id="UP000295418"/>
    </source>
</evidence>
<comment type="caution">
    <text evidence="10">The sequence shown here is derived from an EMBL/GenBank/DDBJ whole genome shotgun (WGS) entry which is preliminary data.</text>
</comment>
<dbReference type="InterPro" id="IPR041706">
    <property type="entry name" value="YchF_N"/>
</dbReference>
<dbReference type="CDD" id="cd01900">
    <property type="entry name" value="YchF"/>
    <property type="match status" value="1"/>
</dbReference>
<gene>
    <name evidence="6 10" type="primary">ychF</name>
    <name evidence="10" type="ORF">E0485_22715</name>
</gene>
<dbReference type="InterPro" id="IPR031167">
    <property type="entry name" value="G_OBG"/>
</dbReference>
<dbReference type="PROSITE" id="PS51880">
    <property type="entry name" value="TGS"/>
    <property type="match status" value="1"/>
</dbReference>
<dbReference type="FunFam" id="1.10.150.300:FF:000004">
    <property type="entry name" value="Ribosome-binding ATPase YchF"/>
    <property type="match status" value="1"/>
</dbReference>
<dbReference type="InterPro" id="IPR012675">
    <property type="entry name" value="Beta-grasp_dom_sf"/>
</dbReference>
<dbReference type="GO" id="GO:0043023">
    <property type="term" value="F:ribosomal large subunit binding"/>
    <property type="evidence" value="ECO:0007669"/>
    <property type="project" value="UniProtKB-UniRule"/>
</dbReference>
<feature type="domain" description="OBG-type G" evidence="8">
    <location>
        <begin position="3"/>
        <end position="282"/>
    </location>
</feature>
<evidence type="ECO:0000256" key="5">
    <source>
        <dbReference type="ARBA" id="ARBA00022842"/>
    </source>
</evidence>
<dbReference type="PANTHER" id="PTHR23305">
    <property type="entry name" value="OBG GTPASE FAMILY"/>
    <property type="match status" value="1"/>
</dbReference>
<dbReference type="GO" id="GO:0046872">
    <property type="term" value="F:metal ion binding"/>
    <property type="evidence" value="ECO:0007669"/>
    <property type="project" value="UniProtKB-KW"/>
</dbReference>
<dbReference type="FunFam" id="3.10.20.30:FF:000001">
    <property type="entry name" value="Ribosome-binding ATPase YchF"/>
    <property type="match status" value="1"/>
</dbReference>
<dbReference type="InterPro" id="IPR006073">
    <property type="entry name" value="GTP-bd"/>
</dbReference>
<dbReference type="Pfam" id="PF06071">
    <property type="entry name" value="YchF-GTPase_C"/>
    <property type="match status" value="1"/>
</dbReference>
<dbReference type="EMBL" id="SKFG01000042">
    <property type="protein sequence ID" value="TCZ71050.1"/>
    <property type="molecule type" value="Genomic_DNA"/>
</dbReference>
<accession>A0A4R4E0G8</accession>
<dbReference type="GO" id="GO:0005737">
    <property type="term" value="C:cytoplasm"/>
    <property type="evidence" value="ECO:0007669"/>
    <property type="project" value="TreeGrafter"/>
</dbReference>
<dbReference type="PIRSF" id="PIRSF006641">
    <property type="entry name" value="CHP00092"/>
    <property type="match status" value="1"/>
</dbReference>
<dbReference type="CDD" id="cd04867">
    <property type="entry name" value="TGS_YchF_OLA1"/>
    <property type="match status" value="1"/>
</dbReference>
<keyword evidence="11" id="KW-1185">Reference proteome</keyword>
<dbReference type="InterPro" id="IPR013029">
    <property type="entry name" value="YchF_C"/>
</dbReference>